<feature type="compositionally biased region" description="Polar residues" evidence="1">
    <location>
        <begin position="200"/>
        <end position="218"/>
    </location>
</feature>
<name>A0A645G2X8_9ZZZZ</name>
<evidence type="ECO:0000313" key="2">
    <source>
        <dbReference type="EMBL" id="MPN18473.1"/>
    </source>
</evidence>
<feature type="region of interest" description="Disordered" evidence="1">
    <location>
        <begin position="56"/>
        <end position="78"/>
    </location>
</feature>
<reference evidence="2" key="1">
    <citation type="submission" date="2019-08" db="EMBL/GenBank/DDBJ databases">
        <authorList>
            <person name="Kucharzyk K."/>
            <person name="Murdoch R.W."/>
            <person name="Higgins S."/>
            <person name="Loffler F."/>
        </authorList>
    </citation>
    <scope>NUCLEOTIDE SEQUENCE</scope>
</reference>
<dbReference type="AlphaFoldDB" id="A0A645G2X8"/>
<dbReference type="AntiFam" id="ANF00279">
    <property type="entry name" value="Spurious ORF (shadow ORF of EmrB)"/>
</dbReference>
<feature type="compositionally biased region" description="Basic and acidic residues" evidence="1">
    <location>
        <begin position="226"/>
        <end position="235"/>
    </location>
</feature>
<organism evidence="2">
    <name type="scientific">bioreactor metagenome</name>
    <dbReference type="NCBI Taxonomy" id="1076179"/>
    <lineage>
        <taxon>unclassified sequences</taxon>
        <taxon>metagenomes</taxon>
        <taxon>ecological metagenomes</taxon>
    </lineage>
</organism>
<dbReference type="EMBL" id="VSSQ01065814">
    <property type="protein sequence ID" value="MPN18473.1"/>
    <property type="molecule type" value="Genomic_DNA"/>
</dbReference>
<comment type="caution">
    <text evidence="2">The sequence shown here is derived from an EMBL/GenBank/DDBJ whole genome shotgun (WGS) entry which is preliminary data.</text>
</comment>
<evidence type="ECO:0000256" key="1">
    <source>
        <dbReference type="SAM" id="MobiDB-lite"/>
    </source>
</evidence>
<sequence>MYLLAVTRPIRPTGTFTQKIQCQDANSTIQPPSVGPISGPTRPGIATKLIARMNCSRGNARSTASRPTGNSSAPPRPWITREATKICRLGDSAHSTEPSANKAIADMNTRRVPNRSASQPEAGISTAMASEYATITECICSGLSPSSSAMAGSAVLTMVASSVCMKKPSDTSHRSLFLVGDSSAAVAVGVGVGGMGRTVQGRQSEGSECATGHQTSQAHAAKPIKRPREIAESCR</sequence>
<feature type="compositionally biased region" description="Polar residues" evidence="1">
    <location>
        <begin position="56"/>
        <end position="73"/>
    </location>
</feature>
<gene>
    <name evidence="2" type="ORF">SDC9_165833</name>
</gene>
<feature type="region of interest" description="Disordered" evidence="1">
    <location>
        <begin position="200"/>
        <end position="235"/>
    </location>
</feature>
<proteinExistence type="predicted"/>
<protein>
    <submittedName>
        <fullName evidence="2">Uncharacterized protein</fullName>
    </submittedName>
</protein>
<accession>A0A645G2X8</accession>